<dbReference type="Gene3D" id="1.10.10.10">
    <property type="entry name" value="Winged helix-like DNA-binding domain superfamily/Winged helix DNA-binding domain"/>
    <property type="match status" value="1"/>
</dbReference>
<dbReference type="RefSeq" id="WP_327096926.1">
    <property type="nucleotide sequence ID" value="NZ_CP109149.1"/>
</dbReference>
<feature type="domain" description="RNA polymerase sigma-70 region 2" evidence="8">
    <location>
        <begin position="14"/>
        <end position="77"/>
    </location>
</feature>
<evidence type="ECO:0000256" key="7">
    <source>
        <dbReference type="RuleBase" id="RU000716"/>
    </source>
</evidence>
<dbReference type="NCBIfam" id="TIGR02960">
    <property type="entry name" value="SigX5"/>
    <property type="match status" value="1"/>
</dbReference>
<organism evidence="10 11">
    <name type="scientific">Nocardia vinacea</name>
    <dbReference type="NCBI Taxonomy" id="96468"/>
    <lineage>
        <taxon>Bacteria</taxon>
        <taxon>Bacillati</taxon>
        <taxon>Actinomycetota</taxon>
        <taxon>Actinomycetes</taxon>
        <taxon>Mycobacteriales</taxon>
        <taxon>Nocardiaceae</taxon>
        <taxon>Nocardia</taxon>
    </lineage>
</organism>
<dbReference type="Proteomes" id="UP001432062">
    <property type="component" value="Chromosome"/>
</dbReference>
<dbReference type="PANTHER" id="PTHR43133:SF65">
    <property type="entry name" value="ECF RNA POLYMERASE SIGMA FACTOR SIGG"/>
    <property type="match status" value="1"/>
</dbReference>
<evidence type="ECO:0000256" key="6">
    <source>
        <dbReference type="ARBA" id="ARBA00023163"/>
    </source>
</evidence>
<dbReference type="Pfam" id="PF04542">
    <property type="entry name" value="Sigma70_r2"/>
    <property type="match status" value="1"/>
</dbReference>
<dbReference type="InterPro" id="IPR013324">
    <property type="entry name" value="RNA_pol_sigma_r3/r4-like"/>
</dbReference>
<dbReference type="SUPFAM" id="SSF88946">
    <property type="entry name" value="Sigma2 domain of RNA polymerase sigma factors"/>
    <property type="match status" value="1"/>
</dbReference>
<gene>
    <name evidence="10" type="ORF">OG563_31740</name>
</gene>
<name>A0ABZ1YL09_9NOCA</name>
<sequence length="324" mass="35788">MTDSDEFAARTAPYRRELLAHCYRMLGSVDDAEDLVQETLLRAWRGYGDFEGRASMRTWLYRIATNACLNALEHRRRVLPTGLSERTADPTRPVNFAPEIPWLQPMPDVLIAPETSDPAAIVAAREGMRLALIAAWQHLPPRQRAVLILRDVLHWKAAEVADLIGASVAAVNSMLQRAHAALAELEPDTPVAEPNDPRIRALLDRYAAAFEAADMDTLVTLLRSDAVWEMPPIEEWFRGNTTIVELVRSKCPYRAGEVRMVPIAANGQPGFAFYLRGRAQSLQILTATPTGVAHVVSYHDSSMFAAFGLPTSLVANASPEPAMP</sequence>
<keyword evidence="5 7" id="KW-0238">DNA-binding</keyword>
<keyword evidence="6 7" id="KW-0804">Transcription</keyword>
<evidence type="ECO:0000313" key="10">
    <source>
        <dbReference type="EMBL" id="WUV43768.1"/>
    </source>
</evidence>
<dbReference type="SUPFAM" id="SSF88659">
    <property type="entry name" value="Sigma3 and sigma4 domains of RNA polymerase sigma factors"/>
    <property type="match status" value="1"/>
</dbReference>
<dbReference type="NCBIfam" id="NF006089">
    <property type="entry name" value="PRK08241.1"/>
    <property type="match status" value="1"/>
</dbReference>
<proteinExistence type="inferred from homology"/>
<feature type="domain" description="RNA polymerase sigma factor 70 region 4 type 2" evidence="9">
    <location>
        <begin position="130"/>
        <end position="180"/>
    </location>
</feature>
<keyword evidence="4 7" id="KW-0731">Sigma factor</keyword>
<dbReference type="InterPro" id="IPR000838">
    <property type="entry name" value="RNA_pol_sigma70_ECF_CS"/>
</dbReference>
<dbReference type="InterPro" id="IPR036388">
    <property type="entry name" value="WH-like_DNA-bd_sf"/>
</dbReference>
<dbReference type="InterPro" id="IPR013325">
    <property type="entry name" value="RNA_pol_sigma_r2"/>
</dbReference>
<protein>
    <recommendedName>
        <fullName evidence="7">RNA polymerase sigma factor</fullName>
    </recommendedName>
</protein>
<dbReference type="InterPro" id="IPR014305">
    <property type="entry name" value="RNA_pol_sigma-G_actinobac"/>
</dbReference>
<dbReference type="EMBL" id="CP109441">
    <property type="protein sequence ID" value="WUV43768.1"/>
    <property type="molecule type" value="Genomic_DNA"/>
</dbReference>
<evidence type="ECO:0000256" key="4">
    <source>
        <dbReference type="ARBA" id="ARBA00023082"/>
    </source>
</evidence>
<dbReference type="InterPro" id="IPR032710">
    <property type="entry name" value="NTF2-like_dom_sf"/>
</dbReference>
<dbReference type="SUPFAM" id="SSF54427">
    <property type="entry name" value="NTF2-like"/>
    <property type="match status" value="1"/>
</dbReference>
<evidence type="ECO:0000256" key="5">
    <source>
        <dbReference type="ARBA" id="ARBA00023125"/>
    </source>
</evidence>
<keyword evidence="3 7" id="KW-0805">Transcription regulation</keyword>
<dbReference type="InterPro" id="IPR039425">
    <property type="entry name" value="RNA_pol_sigma-70-like"/>
</dbReference>
<evidence type="ECO:0000259" key="9">
    <source>
        <dbReference type="Pfam" id="PF08281"/>
    </source>
</evidence>
<evidence type="ECO:0000313" key="11">
    <source>
        <dbReference type="Proteomes" id="UP001432062"/>
    </source>
</evidence>
<dbReference type="InterPro" id="IPR007627">
    <property type="entry name" value="RNA_pol_sigma70_r2"/>
</dbReference>
<accession>A0ABZ1YL09</accession>
<dbReference type="InterPro" id="IPR013249">
    <property type="entry name" value="RNA_pol_sigma70_r4_t2"/>
</dbReference>
<dbReference type="PANTHER" id="PTHR43133">
    <property type="entry name" value="RNA POLYMERASE ECF-TYPE SIGMA FACTO"/>
    <property type="match status" value="1"/>
</dbReference>
<evidence type="ECO:0000256" key="2">
    <source>
        <dbReference type="ARBA" id="ARBA00011344"/>
    </source>
</evidence>
<evidence type="ECO:0000256" key="3">
    <source>
        <dbReference type="ARBA" id="ARBA00023015"/>
    </source>
</evidence>
<dbReference type="PROSITE" id="PS01063">
    <property type="entry name" value="SIGMA70_ECF"/>
    <property type="match status" value="1"/>
</dbReference>
<dbReference type="Gene3D" id="3.10.450.50">
    <property type="match status" value="1"/>
</dbReference>
<keyword evidence="11" id="KW-1185">Reference proteome</keyword>
<reference evidence="10" key="1">
    <citation type="submission" date="2022-10" db="EMBL/GenBank/DDBJ databases">
        <title>The complete genomes of actinobacterial strains from the NBC collection.</title>
        <authorList>
            <person name="Joergensen T.S."/>
            <person name="Alvarez Arevalo M."/>
            <person name="Sterndorff E.B."/>
            <person name="Faurdal D."/>
            <person name="Vuksanovic O."/>
            <person name="Mourched A.-S."/>
            <person name="Charusanti P."/>
            <person name="Shaw S."/>
            <person name="Blin K."/>
            <person name="Weber T."/>
        </authorList>
    </citation>
    <scope>NUCLEOTIDE SEQUENCE</scope>
    <source>
        <strain evidence="10">NBC_01482</strain>
    </source>
</reference>
<evidence type="ECO:0000256" key="1">
    <source>
        <dbReference type="ARBA" id="ARBA00010641"/>
    </source>
</evidence>
<dbReference type="Pfam" id="PF08281">
    <property type="entry name" value="Sigma70_r4_2"/>
    <property type="match status" value="1"/>
</dbReference>
<evidence type="ECO:0000259" key="8">
    <source>
        <dbReference type="Pfam" id="PF04542"/>
    </source>
</evidence>
<dbReference type="NCBIfam" id="TIGR02937">
    <property type="entry name" value="sigma70-ECF"/>
    <property type="match status" value="1"/>
</dbReference>
<dbReference type="Gene3D" id="1.10.1740.10">
    <property type="match status" value="1"/>
</dbReference>
<comment type="subunit">
    <text evidence="2">Interacts transiently with the RNA polymerase catalytic core formed by RpoA, RpoB, RpoC and RpoZ (2 alpha, 1 beta, 1 beta' and 1 omega subunit) to form the RNA polymerase holoenzyme that can initiate transcription.</text>
</comment>
<comment type="similarity">
    <text evidence="1 7">Belongs to the sigma-70 factor family. ECF subfamily.</text>
</comment>
<dbReference type="InterPro" id="IPR014284">
    <property type="entry name" value="RNA_pol_sigma-70_dom"/>
</dbReference>